<dbReference type="Gene3D" id="6.10.140.2220">
    <property type="match status" value="1"/>
</dbReference>
<evidence type="ECO:0000313" key="6">
    <source>
        <dbReference type="EMBL" id="OJJ05981.1"/>
    </source>
</evidence>
<dbReference type="GeneID" id="63733543"/>
<sequence>MTRSRKIKSNSWYTKLDNATCLLSFIVNRLPEDAIEGPEAVDQDVEPDADTNHIDDYDDHQNYLEDECCLDIERDKQQAISKLQNNLLDRLAETLARYKSKPGQGGKDAKHVAATMMIPFEEEEWVEIVCAKNEGLDRADEIFLQKWKKCMERMAINGVPSEDDQIAMFDLVFNHQKPRVDTYISWLKRAFERTMPSTSQPFPFMNANFKSITDAYPLARSRSWIDAHDLVYDIPINAFTGEDEQPEAPSIAAALTNIDGPLSRIMDNINTLCGSNKVESARDNTVKCLMKDVFEQWQGIRTRAAIRAYIQCQLSGDKAAQKDAQNALTRLGRVYRCIQTFVHAAEKIPTLKSITITPVRYRPPKNKPGQPGRPPTPIEVARHMGIQTKAMTKHLSDPGERWTNIWDEKQDKYHFHAEIQALQYHDAQLPTDRQQRAHPYVGCSRRNCAFCYLFIQSHRKFAVRGTHESILHRWDVPRCASFEPVIDRLLVTLKDVIQYLLGQVYPIRERELRAQSSKALSSAQLVMEKEYANMERSPRDFLYLGMGRSVMGDRPLIIKLPKTPGYADVSYGTKDPRRRTPMATMTLQDAEVLEENYLRSKAGLEHRGQQPRPTRIQNHTNCRQCGKSAGYRCSACLVRYCSRSCQRKNWILHVFVCCVSNRPNEVDRLRILARQWAEAGDQGDGNVHSQILEGLFADDDLCRAFGFVHCLNQREVGNLMCIYSALVKFHQPRFIQGLIDELKLGKYTAAWVLERKSYGGACNREHQCLSWYTRRLSTGLTIPDWESQYLYQIIAVQITASMFQIDDWDFLNRPEQLVTRLYTILFRSFNNIPTEISAEWINFGFCYCTDRAQTEALADAYISLAESGATLAEIADTWEKETLLDLMETKGIDVSLLRNNQIALHKPPPAEFGAYRLVAEVKHALSGMYCECFIGARYFKSKCEPFLSMESEYDYGFTATNAWERWQLLRFYHRLFSVPGFSAREMQKARHSQDPQALEKYLDSLVPGFRYTILDVHLADGTFPSLGNRVSFRNGLPTCYHIIHPVRTPVGL</sequence>
<dbReference type="RefSeq" id="XP_040671743.1">
    <property type="nucleotide sequence ID" value="XM_040818032.1"/>
</dbReference>
<protein>
    <recommendedName>
        <fullName evidence="5">MYND-type domain-containing protein</fullName>
    </recommendedName>
</protein>
<dbReference type="GO" id="GO:0008270">
    <property type="term" value="F:zinc ion binding"/>
    <property type="evidence" value="ECO:0007669"/>
    <property type="project" value="UniProtKB-KW"/>
</dbReference>
<evidence type="ECO:0000259" key="5">
    <source>
        <dbReference type="PROSITE" id="PS50865"/>
    </source>
</evidence>
<evidence type="ECO:0000256" key="3">
    <source>
        <dbReference type="ARBA" id="ARBA00022833"/>
    </source>
</evidence>
<feature type="domain" description="MYND-type" evidence="5">
    <location>
        <begin position="622"/>
        <end position="657"/>
    </location>
</feature>
<keyword evidence="3" id="KW-0862">Zinc</keyword>
<dbReference type="STRING" id="1036611.A0A1L9PWR4"/>
<evidence type="ECO:0000313" key="7">
    <source>
        <dbReference type="Proteomes" id="UP000184073"/>
    </source>
</evidence>
<dbReference type="AlphaFoldDB" id="A0A1L9PWR4"/>
<dbReference type="VEuPathDB" id="FungiDB:ASPVEDRAFT_87303"/>
<keyword evidence="1" id="KW-0479">Metal-binding</keyword>
<dbReference type="OrthoDB" id="6612291at2759"/>
<reference evidence="7" key="1">
    <citation type="journal article" date="2017" name="Genome Biol.">
        <title>Comparative genomics reveals high biological diversity and specific adaptations in the industrially and medically important fungal genus Aspergillus.</title>
        <authorList>
            <person name="de Vries R.P."/>
            <person name="Riley R."/>
            <person name="Wiebenga A."/>
            <person name="Aguilar-Osorio G."/>
            <person name="Amillis S."/>
            <person name="Uchima C.A."/>
            <person name="Anderluh G."/>
            <person name="Asadollahi M."/>
            <person name="Askin M."/>
            <person name="Barry K."/>
            <person name="Battaglia E."/>
            <person name="Bayram O."/>
            <person name="Benocci T."/>
            <person name="Braus-Stromeyer S.A."/>
            <person name="Caldana C."/>
            <person name="Canovas D."/>
            <person name="Cerqueira G.C."/>
            <person name="Chen F."/>
            <person name="Chen W."/>
            <person name="Choi C."/>
            <person name="Clum A."/>
            <person name="Dos Santos R.A."/>
            <person name="Damasio A.R."/>
            <person name="Diallinas G."/>
            <person name="Emri T."/>
            <person name="Fekete E."/>
            <person name="Flipphi M."/>
            <person name="Freyberg S."/>
            <person name="Gallo A."/>
            <person name="Gournas C."/>
            <person name="Habgood R."/>
            <person name="Hainaut M."/>
            <person name="Harispe M.L."/>
            <person name="Henrissat B."/>
            <person name="Hilden K.S."/>
            <person name="Hope R."/>
            <person name="Hossain A."/>
            <person name="Karabika E."/>
            <person name="Karaffa L."/>
            <person name="Karanyi Z."/>
            <person name="Krasevec N."/>
            <person name="Kuo A."/>
            <person name="Kusch H."/>
            <person name="LaButti K."/>
            <person name="Lagendijk E.L."/>
            <person name="Lapidus A."/>
            <person name="Levasseur A."/>
            <person name="Lindquist E."/>
            <person name="Lipzen A."/>
            <person name="Logrieco A.F."/>
            <person name="MacCabe A."/>
            <person name="Maekelae M.R."/>
            <person name="Malavazi I."/>
            <person name="Melin P."/>
            <person name="Meyer V."/>
            <person name="Mielnichuk N."/>
            <person name="Miskei M."/>
            <person name="Molnar A.P."/>
            <person name="Mule G."/>
            <person name="Ngan C.Y."/>
            <person name="Orejas M."/>
            <person name="Orosz E."/>
            <person name="Ouedraogo J.P."/>
            <person name="Overkamp K.M."/>
            <person name="Park H.-S."/>
            <person name="Perrone G."/>
            <person name="Piumi F."/>
            <person name="Punt P.J."/>
            <person name="Ram A.F."/>
            <person name="Ramon A."/>
            <person name="Rauscher S."/>
            <person name="Record E."/>
            <person name="Riano-Pachon D.M."/>
            <person name="Robert V."/>
            <person name="Roehrig J."/>
            <person name="Ruller R."/>
            <person name="Salamov A."/>
            <person name="Salih N.S."/>
            <person name="Samson R.A."/>
            <person name="Sandor E."/>
            <person name="Sanguinetti M."/>
            <person name="Schuetze T."/>
            <person name="Sepcic K."/>
            <person name="Shelest E."/>
            <person name="Sherlock G."/>
            <person name="Sophianopoulou V."/>
            <person name="Squina F.M."/>
            <person name="Sun H."/>
            <person name="Susca A."/>
            <person name="Todd R.B."/>
            <person name="Tsang A."/>
            <person name="Unkles S.E."/>
            <person name="van de Wiele N."/>
            <person name="van Rossen-Uffink D."/>
            <person name="Oliveira J.V."/>
            <person name="Vesth T.C."/>
            <person name="Visser J."/>
            <person name="Yu J.-H."/>
            <person name="Zhou M."/>
            <person name="Andersen M.R."/>
            <person name="Archer D.B."/>
            <person name="Baker S.E."/>
            <person name="Benoit I."/>
            <person name="Brakhage A.A."/>
            <person name="Braus G.H."/>
            <person name="Fischer R."/>
            <person name="Frisvad J.C."/>
            <person name="Goldman G.H."/>
            <person name="Houbraken J."/>
            <person name="Oakley B."/>
            <person name="Pocsi I."/>
            <person name="Scazzocchio C."/>
            <person name="Seiboth B."/>
            <person name="vanKuyk P.A."/>
            <person name="Wortman J."/>
            <person name="Dyer P.S."/>
            <person name="Grigoriev I.V."/>
        </authorList>
    </citation>
    <scope>NUCLEOTIDE SEQUENCE [LARGE SCALE GENOMIC DNA]</scope>
    <source>
        <strain evidence="7">CBS 583.65</strain>
    </source>
</reference>
<dbReference type="Pfam" id="PF01753">
    <property type="entry name" value="zf-MYND"/>
    <property type="match status" value="1"/>
</dbReference>
<evidence type="ECO:0000256" key="4">
    <source>
        <dbReference type="PROSITE-ProRule" id="PRU00134"/>
    </source>
</evidence>
<organism evidence="6 7">
    <name type="scientific">Aspergillus versicolor CBS 583.65</name>
    <dbReference type="NCBI Taxonomy" id="1036611"/>
    <lineage>
        <taxon>Eukaryota</taxon>
        <taxon>Fungi</taxon>
        <taxon>Dikarya</taxon>
        <taxon>Ascomycota</taxon>
        <taxon>Pezizomycotina</taxon>
        <taxon>Eurotiomycetes</taxon>
        <taxon>Eurotiomycetidae</taxon>
        <taxon>Eurotiales</taxon>
        <taxon>Aspergillaceae</taxon>
        <taxon>Aspergillus</taxon>
        <taxon>Aspergillus subgen. Nidulantes</taxon>
    </lineage>
</organism>
<accession>A0A1L9PWR4</accession>
<gene>
    <name evidence="6" type="ORF">ASPVEDRAFT_87303</name>
</gene>
<proteinExistence type="predicted"/>
<dbReference type="Proteomes" id="UP000184073">
    <property type="component" value="Unassembled WGS sequence"/>
</dbReference>
<dbReference type="SUPFAM" id="SSF144232">
    <property type="entry name" value="HIT/MYND zinc finger-like"/>
    <property type="match status" value="1"/>
</dbReference>
<dbReference type="PROSITE" id="PS50865">
    <property type="entry name" value="ZF_MYND_2"/>
    <property type="match status" value="1"/>
</dbReference>
<name>A0A1L9PWR4_ASPVE</name>
<keyword evidence="7" id="KW-1185">Reference proteome</keyword>
<dbReference type="InterPro" id="IPR002893">
    <property type="entry name" value="Znf_MYND"/>
</dbReference>
<dbReference type="Pfam" id="PF14441">
    <property type="entry name" value="OTT_1508_deam"/>
    <property type="match status" value="1"/>
</dbReference>
<evidence type="ECO:0000256" key="2">
    <source>
        <dbReference type="ARBA" id="ARBA00022771"/>
    </source>
</evidence>
<evidence type="ECO:0000256" key="1">
    <source>
        <dbReference type="ARBA" id="ARBA00022723"/>
    </source>
</evidence>
<dbReference type="InterPro" id="IPR027796">
    <property type="entry name" value="OTT_1508_deam-like"/>
</dbReference>
<keyword evidence="2 4" id="KW-0863">Zinc-finger</keyword>
<dbReference type="EMBL" id="KV878134">
    <property type="protein sequence ID" value="OJJ05981.1"/>
    <property type="molecule type" value="Genomic_DNA"/>
</dbReference>